<accession>A0ABP9AKH8</accession>
<evidence type="ECO:0000313" key="3">
    <source>
        <dbReference type="Proteomes" id="UP001501411"/>
    </source>
</evidence>
<keyword evidence="1" id="KW-0732">Signal</keyword>
<gene>
    <name evidence="2" type="ORF">GCM10023231_07680</name>
</gene>
<dbReference type="RefSeq" id="WP_345230393.1">
    <property type="nucleotide sequence ID" value="NZ_BAABIQ010000005.1"/>
</dbReference>
<reference evidence="3" key="1">
    <citation type="journal article" date="2019" name="Int. J. Syst. Evol. Microbiol.">
        <title>The Global Catalogue of Microorganisms (GCM) 10K type strain sequencing project: providing services to taxonomists for standard genome sequencing and annotation.</title>
        <authorList>
            <consortium name="The Broad Institute Genomics Platform"/>
            <consortium name="The Broad Institute Genome Sequencing Center for Infectious Disease"/>
            <person name="Wu L."/>
            <person name="Ma J."/>
        </authorList>
    </citation>
    <scope>NUCLEOTIDE SEQUENCE [LARGE SCALE GENOMIC DNA]</scope>
    <source>
        <strain evidence="3">JCM 18200</strain>
    </source>
</reference>
<protein>
    <recommendedName>
        <fullName evidence="4">Beta-lactamase-inhibitor-like PepSY-like domain-containing protein</fullName>
    </recommendedName>
</protein>
<dbReference type="Gene3D" id="3.10.450.360">
    <property type="match status" value="1"/>
</dbReference>
<evidence type="ECO:0008006" key="4">
    <source>
        <dbReference type="Google" id="ProtNLM"/>
    </source>
</evidence>
<dbReference type="EMBL" id="BAABIQ010000005">
    <property type="protein sequence ID" value="GAA4782479.1"/>
    <property type="molecule type" value="Genomic_DNA"/>
</dbReference>
<comment type="caution">
    <text evidence="2">The sequence shown here is derived from an EMBL/GenBank/DDBJ whole genome shotgun (WGS) entry which is preliminary data.</text>
</comment>
<dbReference type="Proteomes" id="UP001501411">
    <property type="component" value="Unassembled WGS sequence"/>
</dbReference>
<evidence type="ECO:0000313" key="2">
    <source>
        <dbReference type="EMBL" id="GAA4782479.1"/>
    </source>
</evidence>
<proteinExistence type="predicted"/>
<name>A0ABP9AKH8_9SPHI</name>
<keyword evidence="3" id="KW-1185">Reference proteome</keyword>
<organism evidence="2 3">
    <name type="scientific">Olivibacter ginsenosidimutans</name>
    <dbReference type="NCBI Taxonomy" id="1176537"/>
    <lineage>
        <taxon>Bacteria</taxon>
        <taxon>Pseudomonadati</taxon>
        <taxon>Bacteroidota</taxon>
        <taxon>Sphingobacteriia</taxon>
        <taxon>Sphingobacteriales</taxon>
        <taxon>Sphingobacteriaceae</taxon>
        <taxon>Olivibacter</taxon>
    </lineage>
</organism>
<feature type="signal peptide" evidence="1">
    <location>
        <begin position="1"/>
        <end position="21"/>
    </location>
</feature>
<sequence>MKKFVLIAAVLSLTVSGFNVKAGIKDEGQKSSTAKDSLIVYEASNDSLKAALVSTNEIKPKACVNFKRMESAFDDEKTPVHPRDLPSAIKETLSGDKFRGWKTTSVSFVKPVKGKSYYEIALLKDNDSQIAKFKDNGKVL</sequence>
<feature type="chain" id="PRO_5046729857" description="Beta-lactamase-inhibitor-like PepSY-like domain-containing protein" evidence="1">
    <location>
        <begin position="22"/>
        <end position="140"/>
    </location>
</feature>
<evidence type="ECO:0000256" key="1">
    <source>
        <dbReference type="SAM" id="SignalP"/>
    </source>
</evidence>